<feature type="transmembrane region" description="Helical" evidence="6">
    <location>
        <begin position="326"/>
        <end position="343"/>
    </location>
</feature>
<sequence length="1012" mass="115028">MDLPSTAIFMISTLVALAVLIIELIVVWFNSLLDDSLNTHDDFEGVESIIPAGISGPLWENRRVLFDERMQMDDRVYQLLRKGFDIEEIFRLVTLIQNGTVTRDMQDRAPSRRIKTNLIILCGKPVNVHFDRESLQRTFARPVNNWHLLSAVILSLLLPLGITISRTLIPNYLTWYSSLISSMAIFSLLLPPQCDPYSTSFTDPYISYSRASVAVSMVGSACILLFLEKYVPTKVNVLNFDLQMPSILNLGAHVFYLCFLLYPLGFMIGIFGHPITTLHWLIESLNKYLFGISGSTNIKKSLGAFFSSLLMVIIVVLIFYIDNAPIAVGLAMFFVTFFTQFSIADNCQTFMKRHLVSAIISASLSGATALSNWLINEKAIPFVLICIILCHAIIDIIFPYVTTHQKYVFVHGKIISYTFLTKYAHYITNFLTGPAYISISLIKYKVYPVAGAIIILHGLRLSQTLPHIFCIALILSYFLLFREVGNKSLSTDLFISLILSRKLIKVTRFLRLWFKARWVSPTIYSDPFLNKWEYAKSAIITTIVSYIPHPLNVISGPALGWSLLTGAPLSISFGYIGLFFFSPPRPNSFYDFIDGDVPHDEYIKSSSDYPLEAPTYLSLSEALQKDFGNMVKDGKLGLVNDDSFFLMLCDDLMAIVHVIALEANKVSFQVRGLEYISQTLCHGGELSVLQQIVLEHQTFGNIGQCFAFNHSMFELRATKIPLTMISFTKCSLRENVVPRLGKSFLMWELRSLVYFTLKGIKDEKPLSPEEIQASNENLKNAKAAFSERNMEYIRYVASQLDLTLDDRIMKRLWVVTHYVHSIVVSKNGQFKYDKILEVFDGKEVFQDETKDNANIILYAFRYSIGILFLVSVGLEPENSTPQSIYQFMVETEESYKILPLRSPELEEALQKYEKPVITMVLNEEKIEVVRFAKNEQNWSIFSLESESIRGFWANEARSILFFALSSRERHSIQASVPTLRNITNQSCNSPVGYPAYVTNIISSYSDKDFTQH</sequence>
<feature type="transmembrane region" description="Helical" evidence="6">
    <location>
        <begin position="146"/>
        <end position="166"/>
    </location>
</feature>
<keyword evidence="3 6" id="KW-0812">Transmembrane</keyword>
<organism evidence="8 9">
    <name type="scientific">Trichomonas vaginalis (strain ATCC PRA-98 / G3)</name>
    <dbReference type="NCBI Taxonomy" id="412133"/>
    <lineage>
        <taxon>Eukaryota</taxon>
        <taxon>Metamonada</taxon>
        <taxon>Parabasalia</taxon>
        <taxon>Trichomonadida</taxon>
        <taxon>Trichomonadidae</taxon>
        <taxon>Trichomonas</taxon>
    </lineage>
</organism>
<dbReference type="EMBL" id="DS113765">
    <property type="protein sequence ID" value="EAX96288.1"/>
    <property type="molecule type" value="Genomic_DNA"/>
</dbReference>
<dbReference type="PANTHER" id="PTHR12372:SF7">
    <property type="entry name" value="PROTEIN PECANEX"/>
    <property type="match status" value="1"/>
</dbReference>
<dbReference type="VEuPathDB" id="TrichDB:TVAG_264120"/>
<feature type="transmembrane region" description="Helical" evidence="6">
    <location>
        <begin position="211"/>
        <end position="227"/>
    </location>
</feature>
<dbReference type="GO" id="GO:0016020">
    <property type="term" value="C:membrane"/>
    <property type="evidence" value="ECO:0007669"/>
    <property type="project" value="UniProtKB-SubCell"/>
</dbReference>
<feature type="transmembrane region" description="Helical" evidence="6">
    <location>
        <begin position="464"/>
        <end position="481"/>
    </location>
</feature>
<protein>
    <recommendedName>
        <fullName evidence="7">Pecanex C-terminal domain-containing protein</fullName>
    </recommendedName>
</protein>
<evidence type="ECO:0000256" key="1">
    <source>
        <dbReference type="ARBA" id="ARBA00004141"/>
    </source>
</evidence>
<keyword evidence="4 6" id="KW-1133">Transmembrane helix</keyword>
<dbReference type="InterPro" id="IPR039797">
    <property type="entry name" value="Pecanex"/>
</dbReference>
<dbReference type="eggNOG" id="KOG3604">
    <property type="taxonomic scope" value="Eukaryota"/>
</dbReference>
<dbReference type="AlphaFoldDB" id="A2FFK9"/>
<proteinExistence type="inferred from homology"/>
<feature type="transmembrane region" description="Helical" evidence="6">
    <location>
        <begin position="423"/>
        <end position="444"/>
    </location>
</feature>
<comment type="similarity">
    <text evidence="2">Belongs to the pecanex family.</text>
</comment>
<dbReference type="VEuPathDB" id="TrichDB:TVAGG3_1008090"/>
<evidence type="ECO:0000259" key="7">
    <source>
        <dbReference type="Pfam" id="PF05041"/>
    </source>
</evidence>
<dbReference type="KEGG" id="tva:4754058"/>
<keyword evidence="9" id="KW-1185">Reference proteome</keyword>
<feature type="domain" description="Pecanex C-terminal" evidence="7">
    <location>
        <begin position="844"/>
        <end position="1007"/>
    </location>
</feature>
<feature type="transmembrane region" description="Helical" evidence="6">
    <location>
        <begin position="172"/>
        <end position="190"/>
    </location>
</feature>
<feature type="transmembrane region" description="Helical" evidence="6">
    <location>
        <begin position="302"/>
        <end position="320"/>
    </location>
</feature>
<dbReference type="PANTHER" id="PTHR12372">
    <property type="entry name" value="PECANEX"/>
    <property type="match status" value="1"/>
</dbReference>
<evidence type="ECO:0000256" key="4">
    <source>
        <dbReference type="ARBA" id="ARBA00022989"/>
    </source>
</evidence>
<evidence type="ECO:0000313" key="9">
    <source>
        <dbReference type="Proteomes" id="UP000001542"/>
    </source>
</evidence>
<dbReference type="InterPro" id="IPR007735">
    <property type="entry name" value="Pecanex_C"/>
</dbReference>
<dbReference type="Pfam" id="PF05041">
    <property type="entry name" value="Pecanex_C"/>
    <property type="match status" value="1"/>
</dbReference>
<feature type="transmembrane region" description="Helical" evidence="6">
    <location>
        <begin position="381"/>
        <end position="402"/>
    </location>
</feature>
<evidence type="ECO:0000313" key="8">
    <source>
        <dbReference type="EMBL" id="EAX96288.1"/>
    </source>
</evidence>
<evidence type="ECO:0000256" key="3">
    <source>
        <dbReference type="ARBA" id="ARBA00022692"/>
    </source>
</evidence>
<dbReference type="OrthoDB" id="5979286at2759"/>
<feature type="transmembrane region" description="Helical" evidence="6">
    <location>
        <begin position="558"/>
        <end position="581"/>
    </location>
</feature>
<reference evidence="8" key="1">
    <citation type="submission" date="2006-10" db="EMBL/GenBank/DDBJ databases">
        <authorList>
            <person name="Amadeo P."/>
            <person name="Zhao Q."/>
            <person name="Wortman J."/>
            <person name="Fraser-Liggett C."/>
            <person name="Carlton J."/>
        </authorList>
    </citation>
    <scope>NUCLEOTIDE SEQUENCE</scope>
    <source>
        <strain evidence="8">G3</strain>
    </source>
</reference>
<gene>
    <name evidence="8" type="ORF">TVAG_264120</name>
</gene>
<name>A2FFK9_TRIV3</name>
<dbReference type="RefSeq" id="XP_001309218.1">
    <property type="nucleotide sequence ID" value="XM_001309217.1"/>
</dbReference>
<evidence type="ECO:0000256" key="6">
    <source>
        <dbReference type="SAM" id="Phobius"/>
    </source>
</evidence>
<evidence type="ECO:0000256" key="2">
    <source>
        <dbReference type="ARBA" id="ARBA00010170"/>
    </source>
</evidence>
<comment type="subcellular location">
    <subcellularLocation>
        <location evidence="1">Membrane</location>
        <topology evidence="1">Multi-pass membrane protein</topology>
    </subcellularLocation>
</comment>
<keyword evidence="5 6" id="KW-0472">Membrane</keyword>
<accession>A2FFK9</accession>
<dbReference type="InParanoid" id="A2FFK9"/>
<feature type="transmembrane region" description="Helical" evidence="6">
    <location>
        <begin position="6"/>
        <end position="29"/>
    </location>
</feature>
<feature type="transmembrane region" description="Helical" evidence="6">
    <location>
        <begin position="254"/>
        <end position="281"/>
    </location>
</feature>
<evidence type="ECO:0000256" key="5">
    <source>
        <dbReference type="ARBA" id="ARBA00023136"/>
    </source>
</evidence>
<reference evidence="8" key="2">
    <citation type="journal article" date="2007" name="Science">
        <title>Draft genome sequence of the sexually transmitted pathogen Trichomonas vaginalis.</title>
        <authorList>
            <person name="Carlton J.M."/>
            <person name="Hirt R.P."/>
            <person name="Silva J.C."/>
            <person name="Delcher A.L."/>
            <person name="Schatz M."/>
            <person name="Zhao Q."/>
            <person name="Wortman J.R."/>
            <person name="Bidwell S.L."/>
            <person name="Alsmark U.C.M."/>
            <person name="Besteiro S."/>
            <person name="Sicheritz-Ponten T."/>
            <person name="Noel C.J."/>
            <person name="Dacks J.B."/>
            <person name="Foster P.G."/>
            <person name="Simillion C."/>
            <person name="Van de Peer Y."/>
            <person name="Miranda-Saavedra D."/>
            <person name="Barton G.J."/>
            <person name="Westrop G.D."/>
            <person name="Mueller S."/>
            <person name="Dessi D."/>
            <person name="Fiori P.L."/>
            <person name="Ren Q."/>
            <person name="Paulsen I."/>
            <person name="Zhang H."/>
            <person name="Bastida-Corcuera F.D."/>
            <person name="Simoes-Barbosa A."/>
            <person name="Brown M.T."/>
            <person name="Hayes R.D."/>
            <person name="Mukherjee M."/>
            <person name="Okumura C.Y."/>
            <person name="Schneider R."/>
            <person name="Smith A.J."/>
            <person name="Vanacova S."/>
            <person name="Villalvazo M."/>
            <person name="Haas B.J."/>
            <person name="Pertea M."/>
            <person name="Feldblyum T.V."/>
            <person name="Utterback T.R."/>
            <person name="Shu C.L."/>
            <person name="Osoegawa K."/>
            <person name="de Jong P.J."/>
            <person name="Hrdy I."/>
            <person name="Horvathova L."/>
            <person name="Zubacova Z."/>
            <person name="Dolezal P."/>
            <person name="Malik S.B."/>
            <person name="Logsdon J.M. Jr."/>
            <person name="Henze K."/>
            <person name="Gupta A."/>
            <person name="Wang C.C."/>
            <person name="Dunne R.L."/>
            <person name="Upcroft J.A."/>
            <person name="Upcroft P."/>
            <person name="White O."/>
            <person name="Salzberg S.L."/>
            <person name="Tang P."/>
            <person name="Chiu C.-H."/>
            <person name="Lee Y.-S."/>
            <person name="Embley T.M."/>
            <person name="Coombs G.H."/>
            <person name="Mottram J.C."/>
            <person name="Tachezy J."/>
            <person name="Fraser-Liggett C.M."/>
            <person name="Johnson P.J."/>
        </authorList>
    </citation>
    <scope>NUCLEOTIDE SEQUENCE [LARGE SCALE GENOMIC DNA]</scope>
    <source>
        <strain evidence="8">G3</strain>
    </source>
</reference>
<dbReference type="Proteomes" id="UP000001542">
    <property type="component" value="Unassembled WGS sequence"/>
</dbReference>